<reference evidence="1" key="1">
    <citation type="submission" date="2013-12" db="EMBL/GenBank/DDBJ databases">
        <title>A Varibaculum cambriense genome reconstructed from a premature infant gut community with otherwise low bacterial novelty that shifts toward anaerobic metabolism during the third week of life.</title>
        <authorList>
            <person name="Brown C.T."/>
            <person name="Sharon I."/>
            <person name="Thomas B.C."/>
            <person name="Castelle C.J."/>
            <person name="Morowitz M.J."/>
            <person name="Banfield J.F."/>
        </authorList>
    </citation>
    <scope>NUCLEOTIDE SEQUENCE</scope>
</reference>
<proteinExistence type="predicted"/>
<protein>
    <submittedName>
        <fullName evidence="1">Uncharacterized protein</fullName>
    </submittedName>
</protein>
<gene>
    <name evidence="1" type="ORF">Q604_UNBC10752G0001</name>
</gene>
<comment type="caution">
    <text evidence="1">The sequence shown here is derived from an EMBL/GenBank/DDBJ whole genome shotgun (WGS) entry which is preliminary data.</text>
</comment>
<feature type="non-terminal residue" evidence="1">
    <location>
        <position position="53"/>
    </location>
</feature>
<evidence type="ECO:0000313" key="1">
    <source>
        <dbReference type="EMBL" id="ETJ34833.1"/>
    </source>
</evidence>
<name>W1XWY8_9ZZZZ</name>
<accession>W1XWY8</accession>
<dbReference type="EMBL" id="AZMM01010752">
    <property type="protein sequence ID" value="ETJ34833.1"/>
    <property type="molecule type" value="Genomic_DNA"/>
</dbReference>
<dbReference type="AlphaFoldDB" id="W1XWY8"/>
<organism evidence="1">
    <name type="scientific">human gut metagenome</name>
    <dbReference type="NCBI Taxonomy" id="408170"/>
    <lineage>
        <taxon>unclassified sequences</taxon>
        <taxon>metagenomes</taxon>
        <taxon>organismal metagenomes</taxon>
    </lineage>
</organism>
<sequence length="53" mass="5810">MRSLPFPTAVDVVMLVLSQDDDRAPSSLSAQTLWSQTLPVEDDAVELHVAVEE</sequence>